<keyword evidence="3" id="KW-1185">Reference proteome</keyword>
<dbReference type="EMBL" id="MLCN01000018">
    <property type="protein sequence ID" value="ONG40049.1"/>
    <property type="molecule type" value="Genomic_DNA"/>
</dbReference>
<dbReference type="RefSeq" id="WP_076878050.1">
    <property type="nucleotide sequence ID" value="NZ_MLCN01000018.1"/>
</dbReference>
<accession>A0A1S8CVY4</accession>
<reference evidence="2 3" key="1">
    <citation type="submission" date="2016-10" db="EMBL/GenBank/DDBJ databases">
        <title>Draft Genome sequence of Alkanindiges sp. strain H1.</title>
        <authorList>
            <person name="Subhash Y."/>
            <person name="Lee S."/>
        </authorList>
    </citation>
    <scope>NUCLEOTIDE SEQUENCE [LARGE SCALE GENOMIC DNA]</scope>
    <source>
        <strain evidence="2 3">H1</strain>
    </source>
</reference>
<feature type="signal peptide" evidence="1">
    <location>
        <begin position="1"/>
        <end position="19"/>
    </location>
</feature>
<sequence length="246" mass="26975">MKKLALAAALLATMSAANAYQTEVGADYTYFDNDNSDSTNAFGVDATYYFNPVTDNNAPLAEAAFMNRASNVGVNIATDDADDETTQYGINGEYYVPNTDFYVSGNLSRIEFDDDHANQYGAEIGYFPAPNFLIAAGLVGTEYNDDSNTDPSIRAKYVTRVGQHDWNFEAGGVFGDYDHYNVAADYYVDNTFSIGGQYENTDLGAGDYDVFSVRARKFINQQTSIQGELGFGDDTNTVGLRGTYRF</sequence>
<evidence type="ECO:0000313" key="2">
    <source>
        <dbReference type="EMBL" id="ONG40049.1"/>
    </source>
</evidence>
<dbReference type="OrthoDB" id="6225858at2"/>
<dbReference type="STRING" id="1907941.BKE30_07770"/>
<gene>
    <name evidence="2" type="ORF">BKE30_07770</name>
</gene>
<keyword evidence="1" id="KW-0732">Signal</keyword>
<dbReference type="Proteomes" id="UP000192132">
    <property type="component" value="Unassembled WGS sequence"/>
</dbReference>
<proteinExistence type="predicted"/>
<dbReference type="SUPFAM" id="SSF56935">
    <property type="entry name" value="Porins"/>
    <property type="match status" value="1"/>
</dbReference>
<comment type="caution">
    <text evidence="2">The sequence shown here is derived from an EMBL/GenBank/DDBJ whole genome shotgun (WGS) entry which is preliminary data.</text>
</comment>
<evidence type="ECO:0000256" key="1">
    <source>
        <dbReference type="SAM" id="SignalP"/>
    </source>
</evidence>
<name>A0A1S8CVY4_9GAMM</name>
<protein>
    <submittedName>
        <fullName evidence="2">Putative porin</fullName>
    </submittedName>
</protein>
<dbReference type="InterPro" id="IPR031593">
    <property type="entry name" value="Porin_7"/>
</dbReference>
<feature type="chain" id="PRO_5013159490" evidence="1">
    <location>
        <begin position="20"/>
        <end position="246"/>
    </location>
</feature>
<dbReference type="AlphaFoldDB" id="A0A1S8CVY4"/>
<organism evidence="2 3">
    <name type="scientific">Alkanindiges hydrocarboniclasticus</name>
    <dbReference type="NCBI Taxonomy" id="1907941"/>
    <lineage>
        <taxon>Bacteria</taxon>
        <taxon>Pseudomonadati</taxon>
        <taxon>Pseudomonadota</taxon>
        <taxon>Gammaproteobacteria</taxon>
        <taxon>Moraxellales</taxon>
        <taxon>Moraxellaceae</taxon>
        <taxon>Alkanindiges</taxon>
    </lineage>
</organism>
<evidence type="ECO:0000313" key="3">
    <source>
        <dbReference type="Proteomes" id="UP000192132"/>
    </source>
</evidence>
<dbReference type="Pfam" id="PF16956">
    <property type="entry name" value="Porin_7"/>
    <property type="match status" value="1"/>
</dbReference>